<keyword evidence="1" id="KW-0175">Coiled coil</keyword>
<evidence type="ECO:0000313" key="4">
    <source>
        <dbReference type="Proteomes" id="UP001370490"/>
    </source>
</evidence>
<feature type="region of interest" description="Disordered" evidence="2">
    <location>
        <begin position="1"/>
        <end position="230"/>
    </location>
</feature>
<dbReference type="CDD" id="cd22249">
    <property type="entry name" value="UDM1_RNF168_RNF169-like"/>
    <property type="match status" value="1"/>
</dbReference>
<feature type="region of interest" description="Disordered" evidence="2">
    <location>
        <begin position="418"/>
        <end position="437"/>
    </location>
</feature>
<evidence type="ECO:0000313" key="3">
    <source>
        <dbReference type="EMBL" id="KAK6934055.1"/>
    </source>
</evidence>
<dbReference type="EMBL" id="JBAMMX010000009">
    <property type="protein sequence ID" value="KAK6934055.1"/>
    <property type="molecule type" value="Genomic_DNA"/>
</dbReference>
<sequence>MAVSAFRSTSKRGNLNTDHPKPSSKTSSSSKPPADNSPRKAPIRRSRSVCAFSRTQLDYQNKRDNPLFCADNSPPSDPENNTRFSKFDQNDSRFGGSVSKSADFGVLPDNRRGRSASRSNDNRVSSGIGRSLSRVDVGRRRRSVSRGPFGNSESEVEHEYGLSSDCRSRSSVNSSPTVEKNLGLARSASDLSDHVRSPRTFSTQHPSNVSVNLTHSPNWEDGASTSSLSEVEEKTIKAVFEQMKSIQGDHHGIDTTKTGIYETVRSEVRRALSDMQNDIDNVLRRNNATPILTTANVVDLPPNLVNPSAVELVLDIRKEYAHKLEQSQDRARKLRAELAVEEQRGEELNKILQETVPEPKASNTSAERRKMSKRLTEEAMAYFDECVSISTFDSSDFSAPEDPQPCLVSATTPIGDNFSVNQGSPSISATHRPNSSQIWRKELGDPSHTLYRHEGSSSNGNEPSVNQPSPQLMINMEGPRKFQFSFADRSVESVGPQHDLRHYIKSFSKDIEKEKSDSQIARLKPYDKERCNLQVQGESILFDMVFYKNRIESGSLLLCGGDSNN</sequence>
<feature type="compositionally biased region" description="Polar residues" evidence="2">
    <location>
        <begin position="1"/>
        <end position="17"/>
    </location>
</feature>
<feature type="compositionally biased region" description="Low complexity" evidence="2">
    <location>
        <begin position="23"/>
        <end position="33"/>
    </location>
</feature>
<dbReference type="Proteomes" id="UP001370490">
    <property type="component" value="Unassembled WGS sequence"/>
</dbReference>
<feature type="compositionally biased region" description="Low complexity" evidence="2">
    <location>
        <begin position="163"/>
        <end position="175"/>
    </location>
</feature>
<feature type="compositionally biased region" description="Polar residues" evidence="2">
    <location>
        <begin position="456"/>
        <end position="471"/>
    </location>
</feature>
<accession>A0AAN8VHC2</accession>
<evidence type="ECO:0000256" key="1">
    <source>
        <dbReference type="SAM" id="Coils"/>
    </source>
</evidence>
<dbReference type="PANTHER" id="PTHR34466:SF3">
    <property type="entry name" value="OS11G0129800 PROTEIN"/>
    <property type="match status" value="1"/>
</dbReference>
<feature type="coiled-coil region" evidence="1">
    <location>
        <begin position="317"/>
        <end position="351"/>
    </location>
</feature>
<comment type="caution">
    <text evidence="3">The sequence shown here is derived from an EMBL/GenBank/DDBJ whole genome shotgun (WGS) entry which is preliminary data.</text>
</comment>
<dbReference type="PANTHER" id="PTHR34466">
    <property type="entry name" value="OS11G0129800 PROTEIN"/>
    <property type="match status" value="1"/>
</dbReference>
<feature type="non-terminal residue" evidence="3">
    <location>
        <position position="565"/>
    </location>
</feature>
<reference evidence="3 4" key="1">
    <citation type="submission" date="2023-12" db="EMBL/GenBank/DDBJ databases">
        <title>A high-quality genome assembly for Dillenia turbinata (Dilleniales).</title>
        <authorList>
            <person name="Chanderbali A."/>
        </authorList>
    </citation>
    <scope>NUCLEOTIDE SEQUENCE [LARGE SCALE GENOMIC DNA]</scope>
    <source>
        <strain evidence="3">LSX21</strain>
        <tissue evidence="3">Leaf</tissue>
    </source>
</reference>
<gene>
    <name evidence="3" type="ORF">RJ641_036949</name>
</gene>
<name>A0AAN8VHC2_9MAGN</name>
<evidence type="ECO:0000256" key="2">
    <source>
        <dbReference type="SAM" id="MobiDB-lite"/>
    </source>
</evidence>
<keyword evidence="4" id="KW-1185">Reference proteome</keyword>
<organism evidence="3 4">
    <name type="scientific">Dillenia turbinata</name>
    <dbReference type="NCBI Taxonomy" id="194707"/>
    <lineage>
        <taxon>Eukaryota</taxon>
        <taxon>Viridiplantae</taxon>
        <taxon>Streptophyta</taxon>
        <taxon>Embryophyta</taxon>
        <taxon>Tracheophyta</taxon>
        <taxon>Spermatophyta</taxon>
        <taxon>Magnoliopsida</taxon>
        <taxon>eudicotyledons</taxon>
        <taxon>Gunneridae</taxon>
        <taxon>Pentapetalae</taxon>
        <taxon>Dilleniales</taxon>
        <taxon>Dilleniaceae</taxon>
        <taxon>Dillenia</taxon>
    </lineage>
</organism>
<feature type="region of interest" description="Disordered" evidence="2">
    <location>
        <begin position="447"/>
        <end position="471"/>
    </location>
</feature>
<feature type="compositionally biased region" description="Polar residues" evidence="2">
    <location>
        <begin position="199"/>
        <end position="229"/>
    </location>
</feature>
<protein>
    <submittedName>
        <fullName evidence="3">Uncharacterized protein</fullName>
    </submittedName>
</protein>
<feature type="compositionally biased region" description="Polar residues" evidence="2">
    <location>
        <begin position="116"/>
        <end position="125"/>
    </location>
</feature>
<dbReference type="AlphaFoldDB" id="A0AAN8VHC2"/>
<proteinExistence type="predicted"/>